<accession>A0A069SPC6</accession>
<dbReference type="Pfam" id="PF04326">
    <property type="entry name" value="SLFN_AlbA_2"/>
    <property type="match status" value="1"/>
</dbReference>
<dbReference type="Proteomes" id="UP000027661">
    <property type="component" value="Unassembled WGS sequence"/>
</dbReference>
<evidence type="ECO:0000313" key="2">
    <source>
        <dbReference type="EMBL" id="KDS53468.1"/>
    </source>
</evidence>
<proteinExistence type="predicted"/>
<dbReference type="Gene3D" id="3.30.950.30">
    <property type="entry name" value="Schlafen, AAA domain"/>
    <property type="match status" value="1"/>
</dbReference>
<dbReference type="RefSeq" id="WP_227195545.1">
    <property type="nucleotide sequence ID" value="NZ_JNHM01000030.1"/>
</dbReference>
<dbReference type="InterPro" id="IPR007421">
    <property type="entry name" value="Schlafen_AlbA_2_dom"/>
</dbReference>
<evidence type="ECO:0000313" key="3">
    <source>
        <dbReference type="Proteomes" id="UP000027661"/>
    </source>
</evidence>
<comment type="caution">
    <text evidence="2">The sequence shown here is derived from an EMBL/GenBank/DDBJ whole genome shotgun (WGS) entry which is preliminary data.</text>
</comment>
<sequence length="58" mass="6316">MEVLDIHQLIGGVTKYDKKGALEVKKPKSWCKSVSTFANGIGGRLIWGIANDKTIGRS</sequence>
<dbReference type="AlphaFoldDB" id="A0A069SPC6"/>
<dbReference type="EMBL" id="JNHM01000030">
    <property type="protein sequence ID" value="KDS53468.1"/>
    <property type="molecule type" value="Genomic_DNA"/>
</dbReference>
<name>A0A069SPC6_PHOVU</name>
<reference evidence="2 3" key="1">
    <citation type="submission" date="2014-04" db="EMBL/GenBank/DDBJ databases">
        <authorList>
            <person name="Sears C."/>
            <person name="Carroll K."/>
            <person name="Sack B.R."/>
            <person name="Qadri F."/>
            <person name="Myers L.L."/>
            <person name="Chung G.-T."/>
            <person name="Escheverria P."/>
            <person name="Fraser C.M."/>
            <person name="Sadzewicz L."/>
            <person name="Shefchek K.A."/>
            <person name="Tallon L."/>
            <person name="Das S.P."/>
            <person name="Daugherty S."/>
            <person name="Mongodin E.F."/>
        </authorList>
    </citation>
    <scope>NUCLEOTIDE SEQUENCE [LARGE SCALE GENOMIC DNA]</scope>
    <source>
        <strain evidence="2 3">3975 RP4</strain>
    </source>
</reference>
<gene>
    <name evidence="2" type="ORF">M099_2473</name>
</gene>
<dbReference type="PATRIC" id="fig|1339352.3.peg.2374"/>
<dbReference type="InterPro" id="IPR038461">
    <property type="entry name" value="Schlafen_AlbA_2_dom_sf"/>
</dbReference>
<protein>
    <submittedName>
        <fullName evidence="2">Divergent AAA domain protein</fullName>
    </submittedName>
</protein>
<organism evidence="2 3">
    <name type="scientific">Phocaeicola vulgatus str. 3975 RP4</name>
    <dbReference type="NCBI Taxonomy" id="1339352"/>
    <lineage>
        <taxon>Bacteria</taxon>
        <taxon>Pseudomonadati</taxon>
        <taxon>Bacteroidota</taxon>
        <taxon>Bacteroidia</taxon>
        <taxon>Bacteroidales</taxon>
        <taxon>Bacteroidaceae</taxon>
        <taxon>Phocaeicola</taxon>
    </lineage>
</organism>
<feature type="domain" description="Schlafen AlbA-2" evidence="1">
    <location>
        <begin position="17"/>
        <end position="55"/>
    </location>
</feature>
<evidence type="ECO:0000259" key="1">
    <source>
        <dbReference type="Pfam" id="PF04326"/>
    </source>
</evidence>